<dbReference type="NCBIfam" id="TIGR01409">
    <property type="entry name" value="TAT_signal_seq"/>
    <property type="match status" value="1"/>
</dbReference>
<dbReference type="Gene3D" id="2.60.40.420">
    <property type="entry name" value="Cupredoxins - blue copper proteins"/>
    <property type="match status" value="2"/>
</dbReference>
<dbReference type="PANTHER" id="PTHR11709">
    <property type="entry name" value="MULTI-COPPER OXIDASE"/>
    <property type="match status" value="1"/>
</dbReference>
<dbReference type="SUPFAM" id="SSF49503">
    <property type="entry name" value="Cupredoxins"/>
    <property type="match status" value="2"/>
</dbReference>
<gene>
    <name evidence="6" type="ORF">HSB1_10060</name>
</gene>
<dbReference type="Pfam" id="PF07731">
    <property type="entry name" value="Cu-oxidase_2"/>
    <property type="match status" value="1"/>
</dbReference>
<evidence type="ECO:0000256" key="2">
    <source>
        <dbReference type="ARBA" id="ARBA00023002"/>
    </source>
</evidence>
<dbReference type="eggNOG" id="arCOG03914">
    <property type="taxonomic scope" value="Archaea"/>
</dbReference>
<proteinExistence type="predicted"/>
<evidence type="ECO:0000313" key="6">
    <source>
        <dbReference type="EMBL" id="EJN60403.1"/>
    </source>
</evidence>
<dbReference type="InterPro" id="IPR011707">
    <property type="entry name" value="Cu-oxidase-like_N"/>
</dbReference>
<dbReference type="InterPro" id="IPR019546">
    <property type="entry name" value="TAT_signal_bac_arc"/>
</dbReference>
<keyword evidence="2" id="KW-0560">Oxidoreductase</keyword>
<evidence type="ECO:0000256" key="1">
    <source>
        <dbReference type="ARBA" id="ARBA00022723"/>
    </source>
</evidence>
<dbReference type="PROSITE" id="PS51318">
    <property type="entry name" value="TAT"/>
    <property type="match status" value="1"/>
</dbReference>
<dbReference type="Pfam" id="PF10518">
    <property type="entry name" value="TAT_signal"/>
    <property type="match status" value="1"/>
</dbReference>
<evidence type="ECO:0000259" key="5">
    <source>
        <dbReference type="Pfam" id="PF07732"/>
    </source>
</evidence>
<dbReference type="InterPro" id="IPR045087">
    <property type="entry name" value="Cu-oxidase_fam"/>
</dbReference>
<comment type="caution">
    <text evidence="6">The sequence shown here is derived from an EMBL/GenBank/DDBJ whole genome shotgun (WGS) entry which is preliminary data.</text>
</comment>
<dbReference type="PATRIC" id="fig|1210908.3.peg.958"/>
<dbReference type="PANTHER" id="PTHR11709:SF394">
    <property type="entry name" value="FI03373P-RELATED"/>
    <property type="match status" value="1"/>
</dbReference>
<name>J3A4K9_9EURY</name>
<dbReference type="CDD" id="cd04202">
    <property type="entry name" value="CuRO_D2_2dMcoN_like"/>
    <property type="match status" value="1"/>
</dbReference>
<accession>J3A4K9</accession>
<evidence type="ECO:0000256" key="3">
    <source>
        <dbReference type="ARBA" id="ARBA00023008"/>
    </source>
</evidence>
<dbReference type="AlphaFoldDB" id="J3A4K9"/>
<dbReference type="GO" id="GO:0016491">
    <property type="term" value="F:oxidoreductase activity"/>
    <property type="evidence" value="ECO:0007669"/>
    <property type="project" value="InterPro"/>
</dbReference>
<reference evidence="6 7" key="1">
    <citation type="journal article" date="2012" name="J. Bacteriol.">
        <title>Draft Genome Sequence of the Extremely Halophilic Archaeon Halogranum salarium B-1T.</title>
        <authorList>
            <person name="Kim K.K."/>
            <person name="Lee K.C."/>
            <person name="Lee J.S."/>
        </authorList>
    </citation>
    <scope>NUCLEOTIDE SEQUENCE [LARGE SCALE GENOMIC DNA]</scope>
    <source>
        <strain evidence="6 7">B-1</strain>
    </source>
</reference>
<dbReference type="Proteomes" id="UP000007813">
    <property type="component" value="Unassembled WGS sequence"/>
</dbReference>
<dbReference type="InterPro" id="IPR006311">
    <property type="entry name" value="TAT_signal"/>
</dbReference>
<keyword evidence="1" id="KW-0479">Metal-binding</keyword>
<feature type="domain" description="Plastocyanin-like" evidence="4">
    <location>
        <begin position="264"/>
        <end position="356"/>
    </location>
</feature>
<dbReference type="Pfam" id="PF07732">
    <property type="entry name" value="Cu-oxidase_3"/>
    <property type="match status" value="1"/>
</dbReference>
<keyword evidence="3" id="KW-0186">Copper</keyword>
<feature type="domain" description="Plastocyanin-like" evidence="5">
    <location>
        <begin position="118"/>
        <end position="211"/>
    </location>
</feature>
<evidence type="ECO:0000259" key="4">
    <source>
        <dbReference type="Pfam" id="PF07731"/>
    </source>
</evidence>
<dbReference type="InterPro" id="IPR011706">
    <property type="entry name" value="Cu-oxidase_C"/>
</dbReference>
<dbReference type="EMBL" id="ALJD01000003">
    <property type="protein sequence ID" value="EJN60403.1"/>
    <property type="molecule type" value="Genomic_DNA"/>
</dbReference>
<dbReference type="GO" id="GO:0005507">
    <property type="term" value="F:copper ion binding"/>
    <property type="evidence" value="ECO:0007669"/>
    <property type="project" value="InterPro"/>
</dbReference>
<organism evidence="6 7">
    <name type="scientific">Halogranum salarium B-1</name>
    <dbReference type="NCBI Taxonomy" id="1210908"/>
    <lineage>
        <taxon>Archaea</taxon>
        <taxon>Methanobacteriati</taxon>
        <taxon>Methanobacteriota</taxon>
        <taxon>Stenosarchaea group</taxon>
        <taxon>Halobacteria</taxon>
        <taxon>Halobacteriales</taxon>
        <taxon>Haloferacaceae</taxon>
    </lineage>
</organism>
<protein>
    <submittedName>
        <fullName evidence="6">Multicopper oxidase</fullName>
    </submittedName>
</protein>
<dbReference type="InterPro" id="IPR008972">
    <property type="entry name" value="Cupredoxin"/>
</dbReference>
<evidence type="ECO:0000313" key="7">
    <source>
        <dbReference type="Proteomes" id="UP000007813"/>
    </source>
</evidence>
<sequence>MRFFGITMNSDRIGAPGTGISRRDFLKATGATGAVAVAGCMQAPMAQQASSNGAALSTQAADLPLTGPPEVVDLDELGGEVTLRTVHARHEVHPGEAMNGPITLPVVWAFQANDGTPSVPGPVLRCTEGTELKITLDNSDSMHPHTLHFHGVRKSWMNDGVPTTTGITVMPGEKHTYTVPANVAGTHLYHCHFNTPFHMDMGMYGILRVDPVGYEEADKEYFMTVKEWDSRLSRQYGGENVKYSLTDRMGDVFTINGRSAPYTLHPEMGSPVIVDSGDTVRIHLVNAGFMSHPIHTHNHRFKIVEKDGSPMPEPLQYLQDVVNIGPAERYTIEFVADADPGIYPMHCHKVDHVRNGNSYPGGMFTATVYTEAMDSDIFRKVMDYAGYEL</sequence>